<organism evidence="3 4">
    <name type="scientific">Candidatus Adlerbacteria bacterium GW2011_GWC1_50_9</name>
    <dbReference type="NCBI Taxonomy" id="1618608"/>
    <lineage>
        <taxon>Bacteria</taxon>
        <taxon>Candidatus Adleribacteriota</taxon>
    </lineage>
</organism>
<protein>
    <submittedName>
        <fullName evidence="3">Glycosyl transferase group 1</fullName>
    </submittedName>
</protein>
<dbReference type="GO" id="GO:0016757">
    <property type="term" value="F:glycosyltransferase activity"/>
    <property type="evidence" value="ECO:0007669"/>
    <property type="project" value="InterPro"/>
</dbReference>
<sequence length="387" mass="44627">MEIVYVSHWRFPSEKTMSPLIMKTCEGFARSGHEVELLVPWRRNPAFHGVDPFSHHGIEKNFRIRRIPVIDLLGVFPGSSSFYILLASFNVSAFFSVAFRRRALLYFHDARDAALISFLRRPMTLEIHDFYKSRIEALNRFVFRRISGFIVTNRIKVEALKNDFSIPVFRMLHQPNAVDIDMFSIDISQREAREKLSLPLDKKIVLYTGHLFGWKGVQTLFDAHQFLNEDEILYFVGGTDEDIEKFKIKSEKLKVKNIVIAGRRPHAEIPMWLRAADILVLPNTSKDEASRVETSPVKLFEYMASGRPIIASDLPSIRNIVDDSMVFFAEADIPSSFARAIHTAFADPKETDQRVERGSREVQKYSWEKRNAAILEFVRSLGFPTKP</sequence>
<dbReference type="CDD" id="cd03801">
    <property type="entry name" value="GT4_PimA-like"/>
    <property type="match status" value="1"/>
</dbReference>
<feature type="domain" description="Glycosyl transferase family 1" evidence="2">
    <location>
        <begin position="189"/>
        <end position="357"/>
    </location>
</feature>
<keyword evidence="1" id="KW-1133">Transmembrane helix</keyword>
<dbReference type="Proteomes" id="UP000034201">
    <property type="component" value="Unassembled WGS sequence"/>
</dbReference>
<reference evidence="3 4" key="1">
    <citation type="journal article" date="2015" name="Nature">
        <title>rRNA introns, odd ribosomes, and small enigmatic genomes across a large radiation of phyla.</title>
        <authorList>
            <person name="Brown C.T."/>
            <person name="Hug L.A."/>
            <person name="Thomas B.C."/>
            <person name="Sharon I."/>
            <person name="Castelle C.J."/>
            <person name="Singh A."/>
            <person name="Wilkins M.J."/>
            <person name="Williams K.H."/>
            <person name="Banfield J.F."/>
        </authorList>
    </citation>
    <scope>NUCLEOTIDE SEQUENCE [LARGE SCALE GENOMIC DNA]</scope>
</reference>
<accession>A0A0G1YYB8</accession>
<evidence type="ECO:0000259" key="2">
    <source>
        <dbReference type="Pfam" id="PF00534"/>
    </source>
</evidence>
<evidence type="ECO:0000256" key="1">
    <source>
        <dbReference type="SAM" id="Phobius"/>
    </source>
</evidence>
<keyword evidence="1" id="KW-0472">Membrane</keyword>
<keyword evidence="3" id="KW-0808">Transferase</keyword>
<dbReference type="PANTHER" id="PTHR12526">
    <property type="entry name" value="GLYCOSYLTRANSFERASE"/>
    <property type="match status" value="1"/>
</dbReference>
<evidence type="ECO:0000313" key="3">
    <source>
        <dbReference type="EMBL" id="KKW19982.1"/>
    </source>
</evidence>
<dbReference type="AlphaFoldDB" id="A0A0G1YYB8"/>
<dbReference type="SUPFAM" id="SSF53756">
    <property type="entry name" value="UDP-Glycosyltransferase/glycogen phosphorylase"/>
    <property type="match status" value="1"/>
</dbReference>
<feature type="transmembrane region" description="Helical" evidence="1">
    <location>
        <begin position="81"/>
        <end position="99"/>
    </location>
</feature>
<name>A0A0G1YYB8_9BACT</name>
<proteinExistence type="predicted"/>
<dbReference type="EMBL" id="LCQQ01000047">
    <property type="protein sequence ID" value="KKW19982.1"/>
    <property type="molecule type" value="Genomic_DNA"/>
</dbReference>
<gene>
    <name evidence="3" type="ORF">UY61_C0047G0003</name>
</gene>
<dbReference type="Gene3D" id="3.40.50.2000">
    <property type="entry name" value="Glycogen Phosphorylase B"/>
    <property type="match status" value="2"/>
</dbReference>
<evidence type="ECO:0000313" key="4">
    <source>
        <dbReference type="Proteomes" id="UP000034201"/>
    </source>
</evidence>
<dbReference type="InterPro" id="IPR001296">
    <property type="entry name" value="Glyco_trans_1"/>
</dbReference>
<comment type="caution">
    <text evidence="3">The sequence shown here is derived from an EMBL/GenBank/DDBJ whole genome shotgun (WGS) entry which is preliminary data.</text>
</comment>
<keyword evidence="1" id="KW-0812">Transmembrane</keyword>
<dbReference type="Pfam" id="PF00534">
    <property type="entry name" value="Glycos_transf_1"/>
    <property type="match status" value="1"/>
</dbReference>